<proteinExistence type="predicted"/>
<organism evidence="1 2">
    <name type="scientific">Natrinema hispanicum</name>
    <dbReference type="NCBI Taxonomy" id="392421"/>
    <lineage>
        <taxon>Archaea</taxon>
        <taxon>Methanobacteriati</taxon>
        <taxon>Methanobacteriota</taxon>
        <taxon>Stenosarchaea group</taxon>
        <taxon>Halobacteria</taxon>
        <taxon>Halobacteriales</taxon>
        <taxon>Natrialbaceae</taxon>
        <taxon>Natrinema</taxon>
    </lineage>
</organism>
<protein>
    <submittedName>
        <fullName evidence="1">Uncharacterized protein</fullName>
    </submittedName>
</protein>
<dbReference type="AlphaFoldDB" id="A0A482Y629"/>
<dbReference type="EMBL" id="SHMP01000007">
    <property type="protein sequence ID" value="RZV06451.1"/>
    <property type="molecule type" value="Genomic_DNA"/>
</dbReference>
<evidence type="ECO:0000313" key="1">
    <source>
        <dbReference type="EMBL" id="RZV06451.1"/>
    </source>
</evidence>
<gene>
    <name evidence="1" type="ORF">BDK88_3450</name>
</gene>
<accession>A0A482Y629</accession>
<name>A0A482Y629_9EURY</name>
<reference evidence="1 2" key="1">
    <citation type="submission" date="2019-02" db="EMBL/GenBank/DDBJ databases">
        <title>Genomic Encyclopedia of Archaeal and Bacterial Type Strains, Phase II (KMG-II): from individual species to whole genera.</title>
        <authorList>
            <person name="Goeker M."/>
        </authorList>
    </citation>
    <scope>NUCLEOTIDE SEQUENCE [LARGE SCALE GENOMIC DNA]</scope>
    <source>
        <strain evidence="1 2">DSM 18328</strain>
    </source>
</reference>
<dbReference type="Proteomes" id="UP000291097">
    <property type="component" value="Unassembled WGS sequence"/>
</dbReference>
<comment type="caution">
    <text evidence="1">The sequence shown here is derived from an EMBL/GenBank/DDBJ whole genome shotgun (WGS) entry which is preliminary data.</text>
</comment>
<evidence type="ECO:0000313" key="2">
    <source>
        <dbReference type="Proteomes" id="UP000291097"/>
    </source>
</evidence>
<sequence length="59" mass="7027">MLIYTTVDKSYEYKFTLPGAVQEWGCMATEIHSDQRRYSEVLTRKTVYWGNRTTREAMN</sequence>